<protein>
    <submittedName>
        <fullName evidence="3">Myosin heavy chain-related</fullName>
    </submittedName>
</protein>
<reference evidence="3" key="1">
    <citation type="submission" date="2015-12" db="EMBL/GenBank/DDBJ databases">
        <title>Update maize B73 reference genome by single molecule sequencing technologies.</title>
        <authorList>
            <consortium name="Maize Genome Sequencing Project"/>
            <person name="Ware D."/>
        </authorList>
    </citation>
    <scope>NUCLEOTIDE SEQUENCE</scope>
    <source>
        <tissue evidence="3">Seedling</tissue>
    </source>
</reference>
<dbReference type="SUPFAM" id="SSF58100">
    <property type="entry name" value="Bacterial hemolysins"/>
    <property type="match status" value="1"/>
</dbReference>
<feature type="transmembrane region" description="Helical" evidence="2">
    <location>
        <begin position="231"/>
        <end position="250"/>
    </location>
</feature>
<dbReference type="Gene3D" id="1.10.287.1490">
    <property type="match status" value="1"/>
</dbReference>
<evidence type="ECO:0000256" key="1">
    <source>
        <dbReference type="SAM" id="Coils"/>
    </source>
</evidence>
<name>A0A1D6PMX4_MAIZE</name>
<dbReference type="EMBL" id="CM000785">
    <property type="protein sequence ID" value="AQL10393.1"/>
    <property type="molecule type" value="Genomic_DNA"/>
</dbReference>
<dbReference type="AlphaFoldDB" id="A0A1D6PMX4"/>
<organism evidence="3">
    <name type="scientific">Zea mays</name>
    <name type="common">Maize</name>
    <dbReference type="NCBI Taxonomy" id="4577"/>
    <lineage>
        <taxon>Eukaryota</taxon>
        <taxon>Viridiplantae</taxon>
        <taxon>Streptophyta</taxon>
        <taxon>Embryophyta</taxon>
        <taxon>Tracheophyta</taxon>
        <taxon>Spermatophyta</taxon>
        <taxon>Magnoliopsida</taxon>
        <taxon>Liliopsida</taxon>
        <taxon>Poales</taxon>
        <taxon>Poaceae</taxon>
        <taxon>PACMAD clade</taxon>
        <taxon>Panicoideae</taxon>
        <taxon>Andropogonodae</taxon>
        <taxon>Andropogoneae</taxon>
        <taxon>Tripsacinae</taxon>
        <taxon>Zea</taxon>
    </lineage>
</organism>
<proteinExistence type="predicted"/>
<dbReference type="PANTHER" id="PTHR35712">
    <property type="entry name" value="MYOSIN HEAVY CHAIN-LIKE PROTEIN"/>
    <property type="match status" value="1"/>
</dbReference>
<feature type="coiled-coil region" evidence="1">
    <location>
        <begin position="7"/>
        <end position="135"/>
    </location>
</feature>
<keyword evidence="2" id="KW-0472">Membrane</keyword>
<sequence length="258" mass="29941">MDQAADSSELLRRIEELQREKDEKQNSLELLLRRIEGLQYEMDEKVDLVEVLTRQVENLQRERDELRKDIEQLCMQQAGPGYVSVATRMLTQRTAALEQDIENLQKKLGGCLRENQNLQEELAEAYRIKSQLAELHGAALSKNKDLEKQVRFFQSSVAQAFAERDSSLMEVLFSLLNKLILCLNTNAARMTLFSCWNLGITYYSVYFSSVRKQKSGKKQCQESLLILRKGMLHNCYYLYICVFVSITVAWTKGPYILY</sequence>
<gene>
    <name evidence="3" type="ORF">ZEAMMB73_Zm00001d048575</name>
</gene>
<accession>A0A1D6PMX4</accession>
<evidence type="ECO:0000256" key="2">
    <source>
        <dbReference type="SAM" id="Phobius"/>
    </source>
</evidence>
<keyword evidence="2" id="KW-0812">Transmembrane</keyword>
<keyword evidence="1" id="KW-0175">Coiled coil</keyword>
<dbReference type="ExpressionAtlas" id="A0A1D6PMX4">
    <property type="expression patterns" value="baseline and differential"/>
</dbReference>
<evidence type="ECO:0000313" key="3">
    <source>
        <dbReference type="EMBL" id="AQL10393.1"/>
    </source>
</evidence>
<feature type="transmembrane region" description="Helical" evidence="2">
    <location>
        <begin position="190"/>
        <end position="210"/>
    </location>
</feature>
<keyword evidence="2" id="KW-1133">Transmembrane helix</keyword>
<dbReference type="PANTHER" id="PTHR35712:SF1">
    <property type="entry name" value="MYOSIN HEAVY CHAIN-LIKE PROTEIN"/>
    <property type="match status" value="1"/>
</dbReference>